<name>A0A5A8E4T1_CAFRO</name>
<dbReference type="InterPro" id="IPR050410">
    <property type="entry name" value="CCR4/nocturin_mRNA_transcr"/>
</dbReference>
<feature type="region of interest" description="Disordered" evidence="1">
    <location>
        <begin position="779"/>
        <end position="807"/>
    </location>
</feature>
<evidence type="ECO:0000313" key="3">
    <source>
        <dbReference type="Proteomes" id="UP000324907"/>
    </source>
</evidence>
<evidence type="ECO:0000313" key="2">
    <source>
        <dbReference type="EMBL" id="KAA0172368.1"/>
    </source>
</evidence>
<accession>A0A5A8E4T1</accession>
<feature type="compositionally biased region" description="Low complexity" evidence="1">
    <location>
        <begin position="634"/>
        <end position="649"/>
    </location>
</feature>
<reference evidence="2 3" key="1">
    <citation type="submission" date="2019-07" db="EMBL/GenBank/DDBJ databases">
        <title>Genomes of Cafeteria roenbergensis.</title>
        <authorList>
            <person name="Fischer M.G."/>
            <person name="Hackl T."/>
            <person name="Roman M."/>
        </authorList>
    </citation>
    <scope>NUCLEOTIDE SEQUENCE [LARGE SCALE GENOMIC DNA]</scope>
    <source>
        <strain evidence="2 3">RCC970-E3</strain>
    </source>
</reference>
<feature type="region of interest" description="Disordered" evidence="1">
    <location>
        <begin position="322"/>
        <end position="343"/>
    </location>
</feature>
<dbReference type="PANTHER" id="PTHR12121">
    <property type="entry name" value="CARBON CATABOLITE REPRESSOR PROTEIN 4"/>
    <property type="match status" value="1"/>
</dbReference>
<dbReference type="GO" id="GO:0000175">
    <property type="term" value="F:3'-5'-RNA exonuclease activity"/>
    <property type="evidence" value="ECO:0007669"/>
    <property type="project" value="TreeGrafter"/>
</dbReference>
<gene>
    <name evidence="2" type="ORF">FNF28_00051</name>
</gene>
<dbReference type="Gene3D" id="3.60.10.10">
    <property type="entry name" value="Endonuclease/exonuclease/phosphatase"/>
    <property type="match status" value="1"/>
</dbReference>
<feature type="compositionally biased region" description="Low complexity" evidence="1">
    <location>
        <begin position="322"/>
        <end position="337"/>
    </location>
</feature>
<proteinExistence type="predicted"/>
<dbReference type="InterPro" id="IPR036691">
    <property type="entry name" value="Endo/exonu/phosph_ase_sf"/>
</dbReference>
<evidence type="ECO:0000256" key="1">
    <source>
        <dbReference type="SAM" id="MobiDB-lite"/>
    </source>
</evidence>
<dbReference type="Proteomes" id="UP000324907">
    <property type="component" value="Unassembled WGS sequence"/>
</dbReference>
<feature type="region of interest" description="Disordered" evidence="1">
    <location>
        <begin position="592"/>
        <end position="703"/>
    </location>
</feature>
<dbReference type="AlphaFoldDB" id="A0A5A8E4T1"/>
<protein>
    <submittedName>
        <fullName evidence="2">Uncharacterized protein</fullName>
    </submittedName>
</protein>
<organism evidence="2 3">
    <name type="scientific">Cafeteria roenbergensis</name>
    <name type="common">Marine flagellate</name>
    <dbReference type="NCBI Taxonomy" id="33653"/>
    <lineage>
        <taxon>Eukaryota</taxon>
        <taxon>Sar</taxon>
        <taxon>Stramenopiles</taxon>
        <taxon>Bigyra</taxon>
        <taxon>Opalozoa</taxon>
        <taxon>Bicosoecida</taxon>
        <taxon>Cafeteriaceae</taxon>
        <taxon>Cafeteria</taxon>
    </lineage>
</organism>
<sequence length="893" mass="94205">MSGRRAGAPAAEDDGGGWSTAGPFLQVVVLFASDNKVLQYAKNVQARFTRHGIDVFMQTNLSEVGLARGKGPHWIRPSHLSMVISATKADFLIVVGDRNMRNETCQGRRSGKLVEMGVTERITAVLQSWARDHSVDSADAKGAEGLDSLQLSDRLHTYAGVGRALDRVERLEADAAAAARWRPPVRRAGSILSDHDAEMASLVTQVQTQGIRLHRELSSSLPILTELPVLPKGASLAQTLAFRMGLGIGRQVRASFRPTAETLHEPRPSGHIPSNLRDRLVSVTKELSERLEVALDDVAANAGGPHSLWGAYKQQETAARAKAAAAAADSPRARPAAAKPPQPVEAVDLSVRGRSGMELNCPDWTLLQTRAGAEAAPDEHFLTFLSLHALAERRATAANFPLVHASSLHAPSRHTRLEAEVRSSGASLVALQDIDGYERWWAPTMKRLGYDMAVAPRSDDPGVFCAVAVRRSEFRIVRSEALRAAAVAGSLVTGGARARARSGLAACMVTVLPTAPGRHATPIHVVSAQLAGDPAPEGSALRQHQVRWLCRASAGFAAGSPGPLLFGLSTSSTPRTAVYRLLRVGLVADSDSDGADFGSDVGEDFGSDVGEDVGEDVGSTGRRRARSSAQPGIGRSASSGTCASSGALSDAWDGDASSTGSPRPEEEECDGMPPARGRRRSRSRHQPCQIPTRAAGLGPGIKQAPRLGPAELQGLAPAEARLSALLHRSSRWEPPLGRAEPGMTVLSPVGTPGGDGLDDTPCHPGERFRRTRAARQCLEGADSPTAPPAPDADARSDVSADSAGAWSSGDGPVTVACVDYIFYTAQLLELAAVGRIPTALLPDEVPDATNTLEAADDEILPNSARASNHLGLLARFRIKTGSLPAAAQAGYQH</sequence>
<comment type="caution">
    <text evidence="2">The sequence shown here is derived from an EMBL/GenBank/DDBJ whole genome shotgun (WGS) entry which is preliminary data.</text>
</comment>
<feature type="compositionally biased region" description="Basic residues" evidence="1">
    <location>
        <begin position="676"/>
        <end position="685"/>
    </location>
</feature>
<dbReference type="PANTHER" id="PTHR12121:SF34">
    <property type="entry name" value="PROTEIN ANGEL"/>
    <property type="match status" value="1"/>
</dbReference>
<dbReference type="EMBL" id="VLTL01000001">
    <property type="protein sequence ID" value="KAA0172368.1"/>
    <property type="molecule type" value="Genomic_DNA"/>
</dbReference>
<feature type="compositionally biased region" description="Acidic residues" evidence="1">
    <location>
        <begin position="601"/>
        <end position="615"/>
    </location>
</feature>